<comment type="caution">
    <text evidence="2">The sequence shown here is derived from an EMBL/GenBank/DDBJ whole genome shotgun (WGS) entry which is preliminary data.</text>
</comment>
<reference evidence="2" key="1">
    <citation type="submission" date="2023-11" db="EMBL/GenBank/DDBJ databases">
        <title>Genome assemblies of two species of porcelain crab, Petrolisthes cinctipes and Petrolisthes manimaculis (Anomura: Porcellanidae).</title>
        <authorList>
            <person name="Angst P."/>
        </authorList>
    </citation>
    <scope>NUCLEOTIDE SEQUENCE</scope>
    <source>
        <strain evidence="2">PB745_02</strain>
        <tissue evidence="2">Gill</tissue>
    </source>
</reference>
<evidence type="ECO:0000256" key="1">
    <source>
        <dbReference type="SAM" id="MobiDB-lite"/>
    </source>
</evidence>
<evidence type="ECO:0000313" key="2">
    <source>
        <dbReference type="EMBL" id="KAK4326618.1"/>
    </source>
</evidence>
<proteinExistence type="predicted"/>
<feature type="region of interest" description="Disordered" evidence="1">
    <location>
        <begin position="1"/>
        <end position="33"/>
    </location>
</feature>
<organism evidence="2 3">
    <name type="scientific">Petrolisthes manimaculis</name>
    <dbReference type="NCBI Taxonomy" id="1843537"/>
    <lineage>
        <taxon>Eukaryota</taxon>
        <taxon>Metazoa</taxon>
        <taxon>Ecdysozoa</taxon>
        <taxon>Arthropoda</taxon>
        <taxon>Crustacea</taxon>
        <taxon>Multicrustacea</taxon>
        <taxon>Malacostraca</taxon>
        <taxon>Eumalacostraca</taxon>
        <taxon>Eucarida</taxon>
        <taxon>Decapoda</taxon>
        <taxon>Pleocyemata</taxon>
        <taxon>Anomura</taxon>
        <taxon>Galatheoidea</taxon>
        <taxon>Porcellanidae</taxon>
        <taxon>Petrolisthes</taxon>
    </lineage>
</organism>
<feature type="compositionally biased region" description="Basic and acidic residues" evidence="1">
    <location>
        <begin position="17"/>
        <end position="33"/>
    </location>
</feature>
<dbReference type="EMBL" id="JAWZYT010000206">
    <property type="protein sequence ID" value="KAK4326618.1"/>
    <property type="molecule type" value="Genomic_DNA"/>
</dbReference>
<evidence type="ECO:0000313" key="3">
    <source>
        <dbReference type="Proteomes" id="UP001292094"/>
    </source>
</evidence>
<feature type="compositionally biased region" description="Polar residues" evidence="1">
    <location>
        <begin position="1"/>
        <end position="14"/>
    </location>
</feature>
<sequence length="169" mass="18876">MQVETPTSPASNTKGGEWARDMEGGREGEKERKGRIVDGIEDAAWGREGRKGEKVQGEGKKALQHTTTIKIHNYLPNPYLPPPLPPSLSPQLSTQPTFTIHITTTFYPTLTTTTTTILITTTFYPSYTYHPYHHNFLPNPHLTSLPPPQLPGRPTLTTTTIKSTRFIHC</sequence>
<accession>A0AAE1QHP1</accession>
<keyword evidence="3" id="KW-1185">Reference proteome</keyword>
<gene>
    <name evidence="2" type="ORF">Pmani_002870</name>
</gene>
<name>A0AAE1QHP1_9EUCA</name>
<dbReference type="AlphaFoldDB" id="A0AAE1QHP1"/>
<dbReference type="Proteomes" id="UP001292094">
    <property type="component" value="Unassembled WGS sequence"/>
</dbReference>
<protein>
    <submittedName>
        <fullName evidence="2">Uncharacterized protein</fullName>
    </submittedName>
</protein>